<evidence type="ECO:0000313" key="3">
    <source>
        <dbReference type="EMBL" id="NUY99085.1"/>
    </source>
</evidence>
<dbReference type="EMBL" id="JABWPM010000041">
    <property type="protein sequence ID" value="NUY99085.1"/>
    <property type="molecule type" value="Genomic_DNA"/>
</dbReference>
<comment type="caution">
    <text evidence="3">The sequence shown here is derived from an EMBL/GenBank/DDBJ whole genome shotgun (WGS) entry which is preliminary data.</text>
</comment>
<feature type="region of interest" description="Disordered" evidence="1">
    <location>
        <begin position="27"/>
        <end position="46"/>
    </location>
</feature>
<dbReference type="GeneID" id="57347830"/>
<protein>
    <recommendedName>
        <fullName evidence="2">Large polyvalent protein-associated domain-containing protein</fullName>
    </recommendedName>
</protein>
<gene>
    <name evidence="3" type="ORF">HU668_21845</name>
</gene>
<dbReference type="Pfam" id="PF18821">
    <property type="entry name" value="LPD7"/>
    <property type="match status" value="1"/>
</dbReference>
<reference evidence="3 4" key="1">
    <citation type="submission" date="2020-05" db="EMBL/GenBank/DDBJ databases">
        <title>Whole Genome Sequences of Enterobacteriales Associated with the International Space Station.</title>
        <authorList>
            <person name="Bharadwaj A."/>
            <person name="Daudu R."/>
            <person name="Singh N."/>
            <person name="Wood J."/>
            <person name="Debieu M."/>
            <person name="Mason C."/>
            <person name="Wang C."/>
            <person name="Venkateswaran K."/>
        </authorList>
    </citation>
    <scope>NUCLEOTIDE SEQUENCE [LARGE SCALE GENOMIC DNA]</scope>
    <source>
        <strain evidence="3 4">IF5SW-B1</strain>
    </source>
</reference>
<evidence type="ECO:0000259" key="2">
    <source>
        <dbReference type="Pfam" id="PF18821"/>
    </source>
</evidence>
<sequence length="385" mass="43115">MNRPNTDPDFIPNPFDEDMFSEMTVVDEKPSTTTLETPTDKEEAPDLKRDLLEVESRIASFQDMLSLGERVGLTAEQKTMLTTEIEELKVMYKNLHKTLNPEAAPADEAELLLQVESSSAQAQAPAPAPAPVHVNEADLTDLDMFTINRAKGAPVADQPTPSVVDTGYVDDEIQPEQPKQKKSLAERVRGAKALDAQVAGDGTTYKKPGYIQHHENQMPETQMNVKTEGRSRYMSDEDLRGLFGENYRGSKTQRDSSGAMESRTHYFQDSFLIKETEDSVMMRGRRKANDIAVDLIDVVKAKGWTSIRLTSGNPVFMEQAYVNAIKNGLTVEAVDLKQEADFQMLHKRYNLESYAPFGGLKGEEMKPKEEALPEYQVSRGRGMRM</sequence>
<dbReference type="RefSeq" id="WP_069729779.1">
    <property type="nucleotide sequence ID" value="NZ_JABWPE010000041.1"/>
</dbReference>
<dbReference type="Proteomes" id="UP000566985">
    <property type="component" value="Unassembled WGS sequence"/>
</dbReference>
<proteinExistence type="predicted"/>
<accession>A0A7Y6NIB0</accession>
<evidence type="ECO:0000256" key="1">
    <source>
        <dbReference type="SAM" id="MobiDB-lite"/>
    </source>
</evidence>
<evidence type="ECO:0000313" key="4">
    <source>
        <dbReference type="Proteomes" id="UP000566985"/>
    </source>
</evidence>
<organism evidence="3 4">
    <name type="scientific">Pantoea brenneri</name>
    <dbReference type="NCBI Taxonomy" id="472694"/>
    <lineage>
        <taxon>Bacteria</taxon>
        <taxon>Pseudomonadati</taxon>
        <taxon>Pseudomonadota</taxon>
        <taxon>Gammaproteobacteria</taxon>
        <taxon>Enterobacterales</taxon>
        <taxon>Erwiniaceae</taxon>
        <taxon>Pantoea</taxon>
    </lineage>
</organism>
<feature type="domain" description="Large polyvalent protein-associated" evidence="2">
    <location>
        <begin position="264"/>
        <end position="341"/>
    </location>
</feature>
<dbReference type="InterPro" id="IPR040677">
    <property type="entry name" value="LPD7"/>
</dbReference>
<name>A0A7Y6NIB0_9GAMM</name>
<dbReference type="AlphaFoldDB" id="A0A7Y6NIB0"/>